<keyword evidence="1" id="KW-0812">Transmembrane</keyword>
<feature type="transmembrane region" description="Helical" evidence="1">
    <location>
        <begin position="95"/>
        <end position="113"/>
    </location>
</feature>
<dbReference type="InterPro" id="IPR037185">
    <property type="entry name" value="EmrE-like"/>
</dbReference>
<reference evidence="4" key="2">
    <citation type="submission" date="2022-04" db="EMBL/GenBank/DDBJ databases">
        <title>Sequencing and genomic assembly of Halococcus dombrowskii.</title>
        <authorList>
            <person name="Lim S.W."/>
            <person name="MacLea K.S."/>
        </authorList>
    </citation>
    <scope>NUCLEOTIDE SEQUENCE</scope>
    <source>
        <strain evidence="4">H4</strain>
    </source>
</reference>
<name>A0AAV3SMT4_HALDO</name>
<protein>
    <submittedName>
        <fullName evidence="4">EamA family transporter</fullName>
    </submittedName>
</protein>
<feature type="transmembrane region" description="Helical" evidence="1">
    <location>
        <begin position="64"/>
        <end position="83"/>
    </location>
</feature>
<dbReference type="EMBL" id="BAAADN010000089">
    <property type="protein sequence ID" value="GAA0476828.1"/>
    <property type="molecule type" value="Genomic_DNA"/>
</dbReference>
<keyword evidence="5" id="KW-1185">Reference proteome</keyword>
<dbReference type="SUPFAM" id="SSF103481">
    <property type="entry name" value="Multidrug resistance efflux transporter EmrE"/>
    <property type="match status" value="1"/>
</dbReference>
<dbReference type="GeneID" id="71760482"/>
<dbReference type="EMBL" id="CP095005">
    <property type="protein sequence ID" value="UOO95398.1"/>
    <property type="molecule type" value="Genomic_DNA"/>
</dbReference>
<keyword evidence="1" id="KW-1133">Transmembrane helix</keyword>
<sequence length="138" mass="14147">MHYLGWALIALVGYSIFTPLASLAMDNAPSSVVAMVANGILLVSAVGLTVYENESVTSYFGGRTALYMVGAGVFLAVGILAYYRALAAGPVSIVTPVYGMFLVGSTALSVLFLDDSLTLQKGAGIALAVVAVYLTATG</sequence>
<dbReference type="Pfam" id="PF00892">
    <property type="entry name" value="EamA"/>
    <property type="match status" value="1"/>
</dbReference>
<reference evidence="3" key="3">
    <citation type="submission" date="2023-12" db="EMBL/GenBank/DDBJ databases">
        <authorList>
            <person name="Sun Q."/>
            <person name="Inoue M."/>
        </authorList>
    </citation>
    <scope>NUCLEOTIDE SEQUENCE</scope>
    <source>
        <strain evidence="3">JCM 12289</strain>
    </source>
</reference>
<keyword evidence="1" id="KW-0472">Membrane</keyword>
<dbReference type="RefSeq" id="WP_244703116.1">
    <property type="nucleotide sequence ID" value="NZ_BAAADN010000089.1"/>
</dbReference>
<dbReference type="InterPro" id="IPR000620">
    <property type="entry name" value="EamA_dom"/>
</dbReference>
<evidence type="ECO:0000313" key="3">
    <source>
        <dbReference type="EMBL" id="GAA0476828.1"/>
    </source>
</evidence>
<proteinExistence type="predicted"/>
<reference evidence="3" key="1">
    <citation type="journal article" date="2014" name="Int. J. Syst. Evol. Microbiol.">
        <title>Complete genome sequence of Corynebacterium casei LMG S-19264T (=DSM 44701T), isolated from a smear-ripened cheese.</title>
        <authorList>
            <consortium name="US DOE Joint Genome Institute (JGI-PGF)"/>
            <person name="Walter F."/>
            <person name="Albersmeier A."/>
            <person name="Kalinowski J."/>
            <person name="Ruckert C."/>
        </authorList>
    </citation>
    <scope>NUCLEOTIDE SEQUENCE</scope>
    <source>
        <strain evidence="3">JCM 12289</strain>
    </source>
</reference>
<evidence type="ECO:0000313" key="5">
    <source>
        <dbReference type="Proteomes" id="UP000830542"/>
    </source>
</evidence>
<feature type="transmembrane region" description="Helical" evidence="1">
    <location>
        <begin position="32"/>
        <end position="52"/>
    </location>
</feature>
<dbReference type="Proteomes" id="UP000830542">
    <property type="component" value="Chromosome"/>
</dbReference>
<evidence type="ECO:0000259" key="2">
    <source>
        <dbReference type="Pfam" id="PF00892"/>
    </source>
</evidence>
<feature type="domain" description="EamA" evidence="2">
    <location>
        <begin position="5"/>
        <end position="136"/>
    </location>
</feature>
<dbReference type="AlphaFoldDB" id="A0AAV3SMT4"/>
<accession>A0AAV3SMT4</accession>
<feature type="transmembrane region" description="Helical" evidence="1">
    <location>
        <begin position="6"/>
        <end position="25"/>
    </location>
</feature>
<evidence type="ECO:0000313" key="4">
    <source>
        <dbReference type="EMBL" id="UOO95398.1"/>
    </source>
</evidence>
<dbReference type="KEGG" id="hdo:MUK72_01500"/>
<dbReference type="Proteomes" id="UP001500962">
    <property type="component" value="Unassembled WGS sequence"/>
</dbReference>
<dbReference type="GO" id="GO:0016020">
    <property type="term" value="C:membrane"/>
    <property type="evidence" value="ECO:0007669"/>
    <property type="project" value="InterPro"/>
</dbReference>
<dbReference type="Gene3D" id="1.10.3730.20">
    <property type="match status" value="1"/>
</dbReference>
<organism evidence="3 6">
    <name type="scientific">Halococcus dombrowskii</name>
    <dbReference type="NCBI Taxonomy" id="179637"/>
    <lineage>
        <taxon>Archaea</taxon>
        <taxon>Methanobacteriati</taxon>
        <taxon>Methanobacteriota</taxon>
        <taxon>Stenosarchaea group</taxon>
        <taxon>Halobacteria</taxon>
        <taxon>Halobacteriales</taxon>
        <taxon>Halococcaceae</taxon>
        <taxon>Halococcus</taxon>
    </lineage>
</organism>
<evidence type="ECO:0000313" key="6">
    <source>
        <dbReference type="Proteomes" id="UP001500962"/>
    </source>
</evidence>
<gene>
    <name evidence="3" type="ORF">GCM10008985_36440</name>
    <name evidence="4" type="ORF">MUK72_01500</name>
</gene>
<evidence type="ECO:0000256" key="1">
    <source>
        <dbReference type="SAM" id="Phobius"/>
    </source>
</evidence>